<feature type="domain" description="Sdz-33 F-box" evidence="1">
    <location>
        <begin position="221"/>
        <end position="262"/>
    </location>
</feature>
<accession>A0AAE9FHU7</accession>
<protein>
    <recommendedName>
        <fullName evidence="1">Sdz-33 F-box domain-containing protein</fullName>
    </recommendedName>
</protein>
<evidence type="ECO:0000259" key="1">
    <source>
        <dbReference type="Pfam" id="PF07735"/>
    </source>
</evidence>
<evidence type="ECO:0000313" key="3">
    <source>
        <dbReference type="Proteomes" id="UP000829354"/>
    </source>
</evidence>
<gene>
    <name evidence="2" type="ORF">L5515_019246</name>
</gene>
<dbReference type="PANTHER" id="PTHR21503">
    <property type="entry name" value="F-BOX-CONTAINING HYPOTHETICAL PROTEIN C.ELEGANS"/>
    <property type="match status" value="1"/>
</dbReference>
<dbReference type="Pfam" id="PF07735">
    <property type="entry name" value="FBA_2"/>
    <property type="match status" value="1"/>
</dbReference>
<dbReference type="InterPro" id="IPR012885">
    <property type="entry name" value="F-box_Sdz-33"/>
</dbReference>
<dbReference type="PANTHER" id="PTHR21503:SF8">
    <property type="entry name" value="F-BOX ASSOCIATED DOMAIN-CONTAINING PROTEIN-RELATED"/>
    <property type="match status" value="1"/>
</dbReference>
<name>A0AAE9FHU7_CAEBR</name>
<sequence length="382" mass="44956">MAEHPPMFTPLIRLPNQLKDVPSGIEGVTLTDVVTPEYAKSTIPCKKFTWILDATPRIELDFGPDTKKFQFHIESSQFDLFKIDKDVSFERTATHSIFRVRKIDRNPPSRIKLLEEYTMKYWTLLRTEKCEVRFNMFQKYDFEECFIWKLTKKFSVVYFSTQHDVIFTPNQLRFLLEDITSDYLRLPEIKFTAPIKKSEKKLKPIKHETMDIYAKFLPFIYFINMECKKVKARSENVKAWDLNTFLKAWIGGKKLQNLQSFTFYYSDMVKPLAYEDVLNNIHSETGKARNFEKVPEINVSEQTKNEEVDFGPTLALIDSILWTLAFGKVFLLEKGHWILLVFNSSSNWHENSLRFDPRGQKKTILRSSDSNSKGCRQLWESA</sequence>
<reference evidence="2 3" key="1">
    <citation type="submission" date="2022-04" db="EMBL/GenBank/DDBJ databases">
        <title>Chromosome-level reference genomes for two strains of Caenorhabditis briggsae: an improved platform for comparative genomics.</title>
        <authorList>
            <person name="Stevens L."/>
            <person name="Andersen E."/>
        </authorList>
    </citation>
    <scope>NUCLEOTIDE SEQUENCE [LARGE SCALE GENOMIC DNA]</scope>
    <source>
        <strain evidence="2">VX34</strain>
        <tissue evidence="2">Whole-organism</tissue>
    </source>
</reference>
<dbReference type="Proteomes" id="UP000829354">
    <property type="component" value="Chromosome X"/>
</dbReference>
<evidence type="ECO:0000313" key="2">
    <source>
        <dbReference type="EMBL" id="UMM43953.1"/>
    </source>
</evidence>
<dbReference type="AlphaFoldDB" id="A0AAE9FHU7"/>
<proteinExistence type="predicted"/>
<keyword evidence="3" id="KW-1185">Reference proteome</keyword>
<dbReference type="EMBL" id="CP092625">
    <property type="protein sequence ID" value="UMM43953.1"/>
    <property type="molecule type" value="Genomic_DNA"/>
</dbReference>
<organism evidence="2 3">
    <name type="scientific">Caenorhabditis briggsae</name>
    <dbReference type="NCBI Taxonomy" id="6238"/>
    <lineage>
        <taxon>Eukaryota</taxon>
        <taxon>Metazoa</taxon>
        <taxon>Ecdysozoa</taxon>
        <taxon>Nematoda</taxon>
        <taxon>Chromadorea</taxon>
        <taxon>Rhabditida</taxon>
        <taxon>Rhabditina</taxon>
        <taxon>Rhabditomorpha</taxon>
        <taxon>Rhabditoidea</taxon>
        <taxon>Rhabditidae</taxon>
        <taxon>Peloderinae</taxon>
        <taxon>Caenorhabditis</taxon>
    </lineage>
</organism>